<dbReference type="EMBL" id="BSUZ01000001">
    <property type="protein sequence ID" value="GMA85505.1"/>
    <property type="molecule type" value="Genomic_DNA"/>
</dbReference>
<gene>
    <name evidence="2" type="ORF">GCM10025868_07550</name>
</gene>
<keyword evidence="3" id="KW-1185">Reference proteome</keyword>
<dbReference type="Pfam" id="PF00702">
    <property type="entry name" value="Hydrolase"/>
    <property type="match status" value="1"/>
</dbReference>
<dbReference type="InterPro" id="IPR051806">
    <property type="entry name" value="HAD-like_SPP"/>
</dbReference>
<feature type="compositionally biased region" description="Low complexity" evidence="1">
    <location>
        <begin position="154"/>
        <end position="166"/>
    </location>
</feature>
<feature type="compositionally biased region" description="Low complexity" evidence="1">
    <location>
        <begin position="95"/>
        <end position="104"/>
    </location>
</feature>
<dbReference type="SUPFAM" id="SSF56784">
    <property type="entry name" value="HAD-like"/>
    <property type="match status" value="1"/>
</dbReference>
<proteinExistence type="predicted"/>
<dbReference type="InterPro" id="IPR006439">
    <property type="entry name" value="HAD-SF_hydro_IA"/>
</dbReference>
<accession>A0ABQ6JE97</accession>
<dbReference type="PANTHER" id="PTHR43481:SF4">
    <property type="entry name" value="GLYCEROL-1-PHOSPHATE PHOSPHOHYDROLASE 1-RELATED"/>
    <property type="match status" value="1"/>
</dbReference>
<evidence type="ECO:0000313" key="3">
    <source>
        <dbReference type="Proteomes" id="UP001157017"/>
    </source>
</evidence>
<organism evidence="2 3">
    <name type="scientific">Angustibacter aerolatus</name>
    <dbReference type="NCBI Taxonomy" id="1162965"/>
    <lineage>
        <taxon>Bacteria</taxon>
        <taxon>Bacillati</taxon>
        <taxon>Actinomycetota</taxon>
        <taxon>Actinomycetes</taxon>
        <taxon>Kineosporiales</taxon>
        <taxon>Kineosporiaceae</taxon>
    </lineage>
</organism>
<dbReference type="NCBIfam" id="TIGR01509">
    <property type="entry name" value="HAD-SF-IA-v3"/>
    <property type="match status" value="1"/>
</dbReference>
<evidence type="ECO:0008006" key="4">
    <source>
        <dbReference type="Google" id="ProtNLM"/>
    </source>
</evidence>
<dbReference type="InterPro" id="IPR023214">
    <property type="entry name" value="HAD_sf"/>
</dbReference>
<comment type="caution">
    <text evidence="2">The sequence shown here is derived from an EMBL/GenBank/DDBJ whole genome shotgun (WGS) entry which is preliminary data.</text>
</comment>
<sequence length="173" mass="18066">MTLPGAAEALAALPEERRAIVTSCTRPLALVRIEASSLEAPAVVVTADDVETGKPDPAPYLLGAQRLGVDPARCLVVEDAVMGLRSGRAAGAATLAVTTTTPAAEARRRPRRGHAGRRPAGRGPGRRQGRAAGLTPGRSSRTNRYRTPVREVRQSSSRTRSHPSSRGACTSSG</sequence>
<dbReference type="Gene3D" id="3.40.50.1000">
    <property type="entry name" value="HAD superfamily/HAD-like"/>
    <property type="match status" value="1"/>
</dbReference>
<name>A0ABQ6JE97_9ACTN</name>
<feature type="region of interest" description="Disordered" evidence="1">
    <location>
        <begin position="95"/>
        <end position="173"/>
    </location>
</feature>
<dbReference type="InterPro" id="IPR036412">
    <property type="entry name" value="HAD-like_sf"/>
</dbReference>
<feature type="compositionally biased region" description="Basic residues" evidence="1">
    <location>
        <begin position="108"/>
        <end position="129"/>
    </location>
</feature>
<dbReference type="Proteomes" id="UP001157017">
    <property type="component" value="Unassembled WGS sequence"/>
</dbReference>
<dbReference type="PANTHER" id="PTHR43481">
    <property type="entry name" value="FRUCTOSE-1-PHOSPHATE PHOSPHATASE"/>
    <property type="match status" value="1"/>
</dbReference>
<reference evidence="3" key="1">
    <citation type="journal article" date="2019" name="Int. J. Syst. Evol. Microbiol.">
        <title>The Global Catalogue of Microorganisms (GCM) 10K type strain sequencing project: providing services to taxonomists for standard genome sequencing and annotation.</title>
        <authorList>
            <consortium name="The Broad Institute Genomics Platform"/>
            <consortium name="The Broad Institute Genome Sequencing Center for Infectious Disease"/>
            <person name="Wu L."/>
            <person name="Ma J."/>
        </authorList>
    </citation>
    <scope>NUCLEOTIDE SEQUENCE [LARGE SCALE GENOMIC DNA]</scope>
    <source>
        <strain evidence="3">NBRC 108730</strain>
    </source>
</reference>
<evidence type="ECO:0000313" key="2">
    <source>
        <dbReference type="EMBL" id="GMA85505.1"/>
    </source>
</evidence>
<protein>
    <recommendedName>
        <fullName evidence="4">HAD family hydrolase</fullName>
    </recommendedName>
</protein>
<evidence type="ECO:0000256" key="1">
    <source>
        <dbReference type="SAM" id="MobiDB-lite"/>
    </source>
</evidence>